<dbReference type="PANTHER" id="PTHR42928">
    <property type="entry name" value="TRICARBOXYLATE-BINDING PROTEIN"/>
    <property type="match status" value="1"/>
</dbReference>
<dbReference type="RefSeq" id="WP_305104442.1">
    <property type="nucleotide sequence ID" value="NZ_JAUTWS010000012.1"/>
</dbReference>
<gene>
    <name evidence="3" type="ORF">Q7A36_14580</name>
</gene>
<accession>A0ABT9E0P3</accession>
<dbReference type="PANTHER" id="PTHR42928:SF5">
    <property type="entry name" value="BLR1237 PROTEIN"/>
    <property type="match status" value="1"/>
</dbReference>
<dbReference type="Gene3D" id="3.40.190.150">
    <property type="entry name" value="Bordetella uptake gene, domain 1"/>
    <property type="match status" value="1"/>
</dbReference>
<keyword evidence="4" id="KW-1185">Reference proteome</keyword>
<dbReference type="CDD" id="cd07012">
    <property type="entry name" value="PBP2_Bug_TTT"/>
    <property type="match status" value="1"/>
</dbReference>
<dbReference type="Proteomes" id="UP001243009">
    <property type="component" value="Unassembled WGS sequence"/>
</dbReference>
<comment type="similarity">
    <text evidence="1">Belongs to the UPF0065 (bug) family.</text>
</comment>
<evidence type="ECO:0000313" key="3">
    <source>
        <dbReference type="EMBL" id="MDO9709575.1"/>
    </source>
</evidence>
<dbReference type="Pfam" id="PF03401">
    <property type="entry name" value="TctC"/>
    <property type="match status" value="1"/>
</dbReference>
<organism evidence="3 4">
    <name type="scientific">Paracraurococcus lichenis</name>
    <dbReference type="NCBI Taxonomy" id="3064888"/>
    <lineage>
        <taxon>Bacteria</taxon>
        <taxon>Pseudomonadati</taxon>
        <taxon>Pseudomonadota</taxon>
        <taxon>Alphaproteobacteria</taxon>
        <taxon>Acetobacterales</taxon>
        <taxon>Roseomonadaceae</taxon>
        <taxon>Paracraurococcus</taxon>
    </lineage>
</organism>
<name>A0ABT9E0P3_9PROT</name>
<evidence type="ECO:0000313" key="4">
    <source>
        <dbReference type="Proteomes" id="UP001243009"/>
    </source>
</evidence>
<protein>
    <submittedName>
        <fullName evidence="3">Tripartite tricarboxylate transporter substrate binding protein</fullName>
    </submittedName>
</protein>
<comment type="caution">
    <text evidence="3">The sequence shown here is derived from an EMBL/GenBank/DDBJ whole genome shotgun (WGS) entry which is preliminary data.</text>
</comment>
<dbReference type="EMBL" id="JAUTWS010000012">
    <property type="protein sequence ID" value="MDO9709575.1"/>
    <property type="molecule type" value="Genomic_DNA"/>
</dbReference>
<dbReference type="InterPro" id="IPR005064">
    <property type="entry name" value="BUG"/>
</dbReference>
<dbReference type="SUPFAM" id="SSF53850">
    <property type="entry name" value="Periplasmic binding protein-like II"/>
    <property type="match status" value="1"/>
</dbReference>
<evidence type="ECO:0000256" key="1">
    <source>
        <dbReference type="ARBA" id="ARBA00006987"/>
    </source>
</evidence>
<evidence type="ECO:0000256" key="2">
    <source>
        <dbReference type="SAM" id="MobiDB-lite"/>
    </source>
</evidence>
<dbReference type="PIRSF" id="PIRSF017082">
    <property type="entry name" value="YflP"/>
    <property type="match status" value="1"/>
</dbReference>
<feature type="region of interest" description="Disordered" evidence="2">
    <location>
        <begin position="1"/>
        <end position="22"/>
    </location>
</feature>
<sequence length="342" mass="35942">MPGAKPRSKVMPSPPSSGRRRLPLGRRRLGLLLLALPRRAGAEPPWPARPLRLLVPFPPGGATDLLARILAERLGVRLGQPVVAENRGGAAGVVAAELASRMEPDGHNLFFASIGTAAINPHLHAKLSWRPEDLLPVILFADLPNVIVVRADSPWRSLQDMLAAARARPGALSYASSGSGSSLHLSGEMLKADAGVDILHVPFRGGADVANQLMGGRIDIGINNLPSVIALLRGGQLRALAVTGPERAPALPGVPTVAESGMPGYAATAWFGLQVPRGTPEAVIARLNAEVNAICAEPATRGRVEDLGAGCRGGTVAEFTDFIREENEKWTAVIRRSGAQVD</sequence>
<dbReference type="Gene3D" id="3.40.190.10">
    <property type="entry name" value="Periplasmic binding protein-like II"/>
    <property type="match status" value="1"/>
</dbReference>
<dbReference type="InterPro" id="IPR042100">
    <property type="entry name" value="Bug_dom1"/>
</dbReference>
<proteinExistence type="inferred from homology"/>
<reference evidence="3 4" key="1">
    <citation type="submission" date="2023-08" db="EMBL/GenBank/DDBJ databases">
        <title>The draft genome sequence of Paracraurococcus sp. LOR1-02.</title>
        <authorList>
            <person name="Kingkaew E."/>
            <person name="Tanasupawat S."/>
        </authorList>
    </citation>
    <scope>NUCLEOTIDE SEQUENCE [LARGE SCALE GENOMIC DNA]</scope>
    <source>
        <strain evidence="3 4">LOR1-02</strain>
    </source>
</reference>